<dbReference type="InterPro" id="IPR002831">
    <property type="entry name" value="Tscrpt_reg_TrmB_N"/>
</dbReference>
<accession>A0A1F7U8A5</accession>
<feature type="domain" description="HTH marR-type" evidence="1">
    <location>
        <begin position="8"/>
        <end position="106"/>
    </location>
</feature>
<dbReference type="SMART" id="SM00347">
    <property type="entry name" value="HTH_MARR"/>
    <property type="match status" value="1"/>
</dbReference>
<organism evidence="2 3">
    <name type="scientific">Candidatus Uhrbacteria bacterium RIFCSPHIGHO2_02_FULL_60_10</name>
    <dbReference type="NCBI Taxonomy" id="1802392"/>
    <lineage>
        <taxon>Bacteria</taxon>
        <taxon>Candidatus Uhriibacteriota</taxon>
    </lineage>
</organism>
<dbReference type="Proteomes" id="UP000177088">
    <property type="component" value="Unassembled WGS sequence"/>
</dbReference>
<proteinExistence type="predicted"/>
<dbReference type="CDD" id="cd00090">
    <property type="entry name" value="HTH_ARSR"/>
    <property type="match status" value="1"/>
</dbReference>
<sequence>MNGYSIHEQLTTIGLTEKESRVYLAALTSGPTTVVALAEETGIKRPTVYVAIKSLAERGLMESRQNGKRTAFVAASPKRIAALLEEERRANATRRKILDTILPELLAFTREMKLETVEIER</sequence>
<dbReference type="PANTHER" id="PTHR34293:SF1">
    <property type="entry name" value="HTH-TYPE TRANSCRIPTIONAL REGULATOR TRMBL2"/>
    <property type="match status" value="1"/>
</dbReference>
<name>A0A1F7U8A5_9BACT</name>
<protein>
    <recommendedName>
        <fullName evidence="1">HTH marR-type domain-containing protein</fullName>
    </recommendedName>
</protein>
<evidence type="ECO:0000313" key="3">
    <source>
        <dbReference type="Proteomes" id="UP000177088"/>
    </source>
</evidence>
<gene>
    <name evidence="2" type="ORF">A3C96_03580</name>
</gene>
<dbReference type="SUPFAM" id="SSF46785">
    <property type="entry name" value="Winged helix' DNA-binding domain"/>
    <property type="match status" value="1"/>
</dbReference>
<dbReference type="InterPro" id="IPR011991">
    <property type="entry name" value="ArsR-like_HTH"/>
</dbReference>
<evidence type="ECO:0000259" key="1">
    <source>
        <dbReference type="SMART" id="SM00347"/>
    </source>
</evidence>
<dbReference type="AlphaFoldDB" id="A0A1F7U8A5"/>
<dbReference type="PANTHER" id="PTHR34293">
    <property type="entry name" value="HTH-TYPE TRANSCRIPTIONAL REGULATOR TRMBL2"/>
    <property type="match status" value="1"/>
</dbReference>
<comment type="caution">
    <text evidence="2">The sequence shown here is derived from an EMBL/GenBank/DDBJ whole genome shotgun (WGS) entry which is preliminary data.</text>
</comment>
<evidence type="ECO:0000313" key="2">
    <source>
        <dbReference type="EMBL" id="OGL74502.1"/>
    </source>
</evidence>
<dbReference type="GO" id="GO:0003700">
    <property type="term" value="F:DNA-binding transcription factor activity"/>
    <property type="evidence" value="ECO:0007669"/>
    <property type="project" value="InterPro"/>
</dbReference>
<reference evidence="2 3" key="1">
    <citation type="journal article" date="2016" name="Nat. Commun.">
        <title>Thousands of microbial genomes shed light on interconnected biogeochemical processes in an aquifer system.</title>
        <authorList>
            <person name="Anantharaman K."/>
            <person name="Brown C.T."/>
            <person name="Hug L.A."/>
            <person name="Sharon I."/>
            <person name="Castelle C.J."/>
            <person name="Probst A.J."/>
            <person name="Thomas B.C."/>
            <person name="Singh A."/>
            <person name="Wilkins M.J."/>
            <person name="Karaoz U."/>
            <person name="Brodie E.L."/>
            <person name="Williams K.H."/>
            <person name="Hubbard S.S."/>
            <person name="Banfield J.F."/>
        </authorList>
    </citation>
    <scope>NUCLEOTIDE SEQUENCE [LARGE SCALE GENOMIC DNA]</scope>
</reference>
<dbReference type="InterPro" id="IPR036390">
    <property type="entry name" value="WH_DNA-bd_sf"/>
</dbReference>
<dbReference type="InterPro" id="IPR051797">
    <property type="entry name" value="TrmB-like"/>
</dbReference>
<dbReference type="Pfam" id="PF01978">
    <property type="entry name" value="TrmB"/>
    <property type="match status" value="1"/>
</dbReference>
<dbReference type="EMBL" id="MGEA01000021">
    <property type="protein sequence ID" value="OGL74502.1"/>
    <property type="molecule type" value="Genomic_DNA"/>
</dbReference>
<dbReference type="Gene3D" id="1.10.10.10">
    <property type="entry name" value="Winged helix-like DNA-binding domain superfamily/Winged helix DNA-binding domain"/>
    <property type="match status" value="1"/>
</dbReference>
<dbReference type="InterPro" id="IPR036388">
    <property type="entry name" value="WH-like_DNA-bd_sf"/>
</dbReference>
<dbReference type="InterPro" id="IPR000835">
    <property type="entry name" value="HTH_MarR-typ"/>
</dbReference>